<dbReference type="InterPro" id="IPR021109">
    <property type="entry name" value="Peptidase_aspartic_dom_sf"/>
</dbReference>
<dbReference type="FunFam" id="2.40.70.10:FF:000008">
    <property type="entry name" value="Cathepsin D"/>
    <property type="match status" value="1"/>
</dbReference>
<dbReference type="InterPro" id="IPR001969">
    <property type="entry name" value="Aspartic_peptidase_AS"/>
</dbReference>
<dbReference type="AlphaFoldDB" id="V9LTR2"/>
<evidence type="ECO:0000313" key="12">
    <source>
        <dbReference type="EMBL" id="AFU73927.1"/>
    </source>
</evidence>
<feature type="domain" description="Peptidase A1" evidence="11">
    <location>
        <begin position="112"/>
        <end position="419"/>
    </location>
</feature>
<keyword evidence="6" id="KW-0325">Glycoprotein</keyword>
<dbReference type="Gene3D" id="2.40.70.10">
    <property type="entry name" value="Acid Proteases"/>
    <property type="match status" value="2"/>
</dbReference>
<reference evidence="12" key="1">
    <citation type="submission" date="2011-12" db="EMBL/GenBank/DDBJ databases">
        <title>The Crithidia mellificae genome.</title>
        <authorList>
            <person name="Runckel C."/>
            <person name="Flenniken M."/>
            <person name="Ruby J.G."/>
            <person name="DeRisi J."/>
        </authorList>
    </citation>
    <scope>NUCLEOTIDE SEQUENCE</scope>
    <source>
        <strain evidence="12">SF</strain>
    </source>
</reference>
<keyword evidence="2 9" id="KW-0645">Protease</keyword>
<dbReference type="PANTHER" id="PTHR47966:SF51">
    <property type="entry name" value="BETA-SITE APP-CLEAVING ENZYME, ISOFORM A-RELATED"/>
    <property type="match status" value="1"/>
</dbReference>
<dbReference type="GO" id="GO:0004190">
    <property type="term" value="F:aspartic-type endopeptidase activity"/>
    <property type="evidence" value="ECO:0007669"/>
    <property type="project" value="UniProtKB-KW"/>
</dbReference>
<evidence type="ECO:0000256" key="7">
    <source>
        <dbReference type="PIRSR" id="PIRSR601461-1"/>
    </source>
</evidence>
<dbReference type="InterPro" id="IPR033121">
    <property type="entry name" value="PEPTIDASE_A1"/>
</dbReference>
<dbReference type="FunFam" id="2.40.70.10:FF:000002">
    <property type="entry name" value="Vacuolar aspartic proteinase"/>
    <property type="match status" value="1"/>
</dbReference>
<evidence type="ECO:0000256" key="9">
    <source>
        <dbReference type="RuleBase" id="RU000454"/>
    </source>
</evidence>
<dbReference type="Pfam" id="PF00026">
    <property type="entry name" value="Asp"/>
    <property type="match status" value="1"/>
</dbReference>
<keyword evidence="3 9" id="KW-0064">Aspartyl protease</keyword>
<dbReference type="GO" id="GO:0006508">
    <property type="term" value="P:proteolysis"/>
    <property type="evidence" value="ECO:0007669"/>
    <property type="project" value="UniProtKB-KW"/>
</dbReference>
<sequence length="422" mass="45185">MQLVCCACCFSLVHYYPSVSLLLLLLLLLLLFVSKSVLASSYRSESMRRFLVVACALLTLAVVGEQEVKHISLKRAMNAAVAHSLGMPLVPTRRFKGPQGEVVIHDYLGVQFYGAISLGTPAQEFQVIYDTGSSNLWIPAHNCSLSCLLKKRYQPSSSSTNKPDGREFKIMYGSGPVSGHMIADTVAIGNFSGPQGFAGITDASGLGLAYALSKWDGICGMAWPSISVNGVEPPMFSIAKANPGFANKFAFYLPQKDSDEGDLVLGGYDSRHVDGELVRVDLTTKTYWTVDMTGASIGGQNISAAVTVIVDSGTSMMTVPKALHSTIMTMLNAKAVINGQYSVECSAVPTLPAIVLTIGGKEWVLRGKDYIIGDDSTCIVGIMGLDLPGPIGPAWILGDVFMKRVYTVFDADDASLSFAYAK</sequence>
<keyword evidence="10" id="KW-0812">Transmembrane</keyword>
<feature type="disulfide bond" evidence="8">
    <location>
        <begin position="345"/>
        <end position="378"/>
    </location>
</feature>
<evidence type="ECO:0000256" key="8">
    <source>
        <dbReference type="PIRSR" id="PIRSR601461-2"/>
    </source>
</evidence>
<organism evidence="12">
    <name type="scientific">Crithidia mellificae</name>
    <dbReference type="NCBI Taxonomy" id="796356"/>
    <lineage>
        <taxon>Eukaryota</taxon>
        <taxon>Discoba</taxon>
        <taxon>Euglenozoa</taxon>
        <taxon>Kinetoplastea</taxon>
        <taxon>Metakinetoplastina</taxon>
        <taxon>Trypanosomatida</taxon>
        <taxon>Trypanosomatidae</taxon>
        <taxon>Leishmaniinae</taxon>
        <taxon>Crithidia</taxon>
    </lineage>
</organism>
<evidence type="ECO:0000256" key="3">
    <source>
        <dbReference type="ARBA" id="ARBA00022750"/>
    </source>
</evidence>
<keyword evidence="5 8" id="KW-1015">Disulfide bond</keyword>
<dbReference type="PANTHER" id="PTHR47966">
    <property type="entry name" value="BETA-SITE APP-CLEAVING ENZYME, ISOFORM A-RELATED"/>
    <property type="match status" value="1"/>
</dbReference>
<protein>
    <submittedName>
        <fullName evidence="12">Cathepsin-like protein</fullName>
    </submittedName>
</protein>
<dbReference type="PROSITE" id="PS51767">
    <property type="entry name" value="PEPTIDASE_A1"/>
    <property type="match status" value="1"/>
</dbReference>
<accession>V9LTR2</accession>
<evidence type="ECO:0000256" key="2">
    <source>
        <dbReference type="ARBA" id="ARBA00022670"/>
    </source>
</evidence>
<feature type="transmembrane region" description="Helical" evidence="10">
    <location>
        <begin position="19"/>
        <end position="38"/>
    </location>
</feature>
<dbReference type="PROSITE" id="PS00141">
    <property type="entry name" value="ASP_PROTEASE"/>
    <property type="match status" value="1"/>
</dbReference>
<dbReference type="SUPFAM" id="SSF50630">
    <property type="entry name" value="Acid proteases"/>
    <property type="match status" value="1"/>
</dbReference>
<evidence type="ECO:0000256" key="4">
    <source>
        <dbReference type="ARBA" id="ARBA00022801"/>
    </source>
</evidence>
<name>V9LTR2_CRIME</name>
<feature type="active site" evidence="7">
    <location>
        <position position="130"/>
    </location>
</feature>
<keyword evidence="10" id="KW-1133">Transmembrane helix</keyword>
<evidence type="ECO:0000256" key="1">
    <source>
        <dbReference type="ARBA" id="ARBA00007447"/>
    </source>
</evidence>
<comment type="similarity">
    <text evidence="1 9">Belongs to the peptidase A1 family.</text>
</comment>
<evidence type="ECO:0000256" key="5">
    <source>
        <dbReference type="ARBA" id="ARBA00023157"/>
    </source>
</evidence>
<evidence type="ECO:0000256" key="6">
    <source>
        <dbReference type="ARBA" id="ARBA00023180"/>
    </source>
</evidence>
<dbReference type="InterPro" id="IPR001461">
    <property type="entry name" value="Aspartic_peptidase_A1"/>
</dbReference>
<keyword evidence="10" id="KW-0472">Membrane</keyword>
<dbReference type="EMBL" id="JQ247769">
    <property type="protein sequence ID" value="AFU73927.1"/>
    <property type="molecule type" value="Genomic_DNA"/>
</dbReference>
<proteinExistence type="inferred from homology"/>
<feature type="disulfide bond" evidence="8">
    <location>
        <begin position="143"/>
        <end position="147"/>
    </location>
</feature>
<evidence type="ECO:0000256" key="10">
    <source>
        <dbReference type="SAM" id="Phobius"/>
    </source>
</evidence>
<dbReference type="PRINTS" id="PR00792">
    <property type="entry name" value="PEPSIN"/>
</dbReference>
<feature type="active site" evidence="7">
    <location>
        <position position="311"/>
    </location>
</feature>
<keyword evidence="4 9" id="KW-0378">Hydrolase</keyword>
<evidence type="ECO:0000259" key="11">
    <source>
        <dbReference type="PROSITE" id="PS51767"/>
    </source>
</evidence>